<dbReference type="KEGG" id="ssl:SS1G_03125"/>
<dbReference type="EMBL" id="CH476624">
    <property type="protein sequence ID" value="EDO00652.1"/>
    <property type="molecule type" value="Genomic_DNA"/>
</dbReference>
<dbReference type="AlphaFoldDB" id="A7ECT6"/>
<reference evidence="2" key="1">
    <citation type="journal article" date="2011" name="PLoS Genet.">
        <title>Genomic analysis of the necrotrophic fungal pathogens Sclerotinia sclerotiorum and Botrytis cinerea.</title>
        <authorList>
            <person name="Amselem J."/>
            <person name="Cuomo C.A."/>
            <person name="van Kan J.A."/>
            <person name="Viaud M."/>
            <person name="Benito E.P."/>
            <person name="Couloux A."/>
            <person name="Coutinho P.M."/>
            <person name="de Vries R.P."/>
            <person name="Dyer P.S."/>
            <person name="Fillinger S."/>
            <person name="Fournier E."/>
            <person name="Gout L."/>
            <person name="Hahn M."/>
            <person name="Kohn L."/>
            <person name="Lapalu N."/>
            <person name="Plummer K.M."/>
            <person name="Pradier J.M."/>
            <person name="Quevillon E."/>
            <person name="Sharon A."/>
            <person name="Simon A."/>
            <person name="ten Have A."/>
            <person name="Tudzynski B."/>
            <person name="Tudzynski P."/>
            <person name="Wincker P."/>
            <person name="Andrew M."/>
            <person name="Anthouard V."/>
            <person name="Beever R.E."/>
            <person name="Beffa R."/>
            <person name="Benoit I."/>
            <person name="Bouzid O."/>
            <person name="Brault B."/>
            <person name="Chen Z."/>
            <person name="Choquer M."/>
            <person name="Collemare J."/>
            <person name="Cotton P."/>
            <person name="Danchin E.G."/>
            <person name="Da Silva C."/>
            <person name="Gautier A."/>
            <person name="Giraud C."/>
            <person name="Giraud T."/>
            <person name="Gonzalez C."/>
            <person name="Grossetete S."/>
            <person name="Guldener U."/>
            <person name="Henrissat B."/>
            <person name="Howlett B.J."/>
            <person name="Kodira C."/>
            <person name="Kretschmer M."/>
            <person name="Lappartient A."/>
            <person name="Leroch M."/>
            <person name="Levis C."/>
            <person name="Mauceli E."/>
            <person name="Neuveglise C."/>
            <person name="Oeser B."/>
            <person name="Pearson M."/>
            <person name="Poulain J."/>
            <person name="Poussereau N."/>
            <person name="Quesneville H."/>
            <person name="Rascle C."/>
            <person name="Schumacher J."/>
            <person name="Segurens B."/>
            <person name="Sexton A."/>
            <person name="Silva E."/>
            <person name="Sirven C."/>
            <person name="Soanes D.M."/>
            <person name="Talbot N.J."/>
            <person name="Templeton M."/>
            <person name="Yandava C."/>
            <person name="Yarden O."/>
            <person name="Zeng Q."/>
            <person name="Rollins J.A."/>
            <person name="Lebrun M.H."/>
            <person name="Dickman M."/>
        </authorList>
    </citation>
    <scope>NUCLEOTIDE SEQUENCE [LARGE SCALE GENOMIC DNA]</scope>
    <source>
        <strain evidence="2">ATCC 18683 / 1980 / Ss-1</strain>
    </source>
</reference>
<protein>
    <submittedName>
        <fullName evidence="1">Uncharacterized protein</fullName>
    </submittedName>
</protein>
<evidence type="ECO:0000313" key="1">
    <source>
        <dbReference type="EMBL" id="EDO00652.1"/>
    </source>
</evidence>
<accession>A7ECT6</accession>
<proteinExistence type="predicted"/>
<dbReference type="HOGENOM" id="CLU_3279754_0_0_1"/>
<dbReference type="GeneID" id="5491672"/>
<dbReference type="RefSeq" id="XP_001595037.1">
    <property type="nucleotide sequence ID" value="XM_001594987.1"/>
</dbReference>
<organism evidence="1 2">
    <name type="scientific">Sclerotinia sclerotiorum (strain ATCC 18683 / 1980 / Ss-1)</name>
    <name type="common">White mold</name>
    <name type="synonym">Whetzelinia sclerotiorum</name>
    <dbReference type="NCBI Taxonomy" id="665079"/>
    <lineage>
        <taxon>Eukaryota</taxon>
        <taxon>Fungi</taxon>
        <taxon>Dikarya</taxon>
        <taxon>Ascomycota</taxon>
        <taxon>Pezizomycotina</taxon>
        <taxon>Leotiomycetes</taxon>
        <taxon>Helotiales</taxon>
        <taxon>Sclerotiniaceae</taxon>
        <taxon>Sclerotinia</taxon>
    </lineage>
</organism>
<keyword evidence="2" id="KW-1185">Reference proteome</keyword>
<evidence type="ECO:0000313" key="2">
    <source>
        <dbReference type="Proteomes" id="UP000001312"/>
    </source>
</evidence>
<name>A7ECT6_SCLS1</name>
<dbReference type="InParanoid" id="A7ECT6"/>
<sequence length="41" mass="4652">MSKLRRMIECGKQMASGTPCAKETFVHRPPIFNLDITSVEE</sequence>
<gene>
    <name evidence="1" type="ORF">SS1G_03125</name>
</gene>
<dbReference type="Proteomes" id="UP000001312">
    <property type="component" value="Unassembled WGS sequence"/>
</dbReference>